<dbReference type="Pfam" id="PF01580">
    <property type="entry name" value="FtsK_SpoIIIE"/>
    <property type="match status" value="1"/>
</dbReference>
<reference evidence="9 10" key="1">
    <citation type="journal article" date="2013" name="ISME J.">
        <title>Metabolic model for the filamentous 'Candidatus Microthrix parvicella' based on genomic and metagenomic analyses.</title>
        <authorList>
            <person name="Jon McIlroy S."/>
            <person name="Kristiansen R."/>
            <person name="Albertsen M."/>
            <person name="Michael Karst S."/>
            <person name="Rossetti S."/>
            <person name="Lund Nielsen J."/>
            <person name="Tandoi V."/>
            <person name="James Seviour R."/>
            <person name="Nielsen P.H."/>
        </authorList>
    </citation>
    <scope>NUCLEOTIDE SEQUENCE [LARGE SCALE GENOMIC DNA]</scope>
    <source>
        <strain evidence="9 10">RN1</strain>
    </source>
</reference>
<gene>
    <name evidence="9" type="ORF">BN381_160020</name>
</gene>
<evidence type="ECO:0000256" key="3">
    <source>
        <dbReference type="ARBA" id="ARBA00022840"/>
    </source>
</evidence>
<feature type="binding site" evidence="4">
    <location>
        <begin position="643"/>
        <end position="650"/>
    </location>
    <ligand>
        <name>ATP</name>
        <dbReference type="ChEBI" id="CHEBI:30616"/>
    </ligand>
</feature>
<evidence type="ECO:0000256" key="5">
    <source>
        <dbReference type="SAM" id="MobiDB-lite"/>
    </source>
</evidence>
<dbReference type="InterPro" id="IPR003593">
    <property type="entry name" value="AAA+_ATPase"/>
</dbReference>
<feature type="region of interest" description="Disordered" evidence="5">
    <location>
        <begin position="1170"/>
        <end position="1225"/>
    </location>
</feature>
<keyword evidence="10" id="KW-1185">Reference proteome</keyword>
<evidence type="ECO:0000256" key="6">
    <source>
        <dbReference type="SAM" id="Phobius"/>
    </source>
</evidence>
<sequence length="1432" mass="150105">MNRDWIELWLDRNDGARPEPLRVGYSPGTTVRELARALDNPGHHHEGHIALVGIEPPTGVLPADAPLERSGLRRGQVVTLAGPDRPPPKLAGTATTVLVRRGPDRGRREPLGASLVVGRAADCGLRLNDLATSRRHVRLTRRDALVEVETLGDAAVVVDGRPLRTSVPVEPGTPIRIGDSELVVVAPTRQVPAGASPVSHQRPPRPSWTPNPPVLDLPEPPRRTGVGTVPWLSIGLTAAFAMVMVMGGGFGGGISGNLIWFFTPLLLASGTLEYALSARRGYRRARKTWRADLIGCCVELGEALDDEARREAHAAPPPSEWELAAEVGSARLWERRREHPDALRLRLGLTHAHAAVSGELPTSGPNELLDEARDAVAHVRWRQDVVSTLDLAEVGSIGLHGPDAHHLASTLVAQLASAVGPEDVALAVVVQPNRAGQWRWVAALPHVRSAAELLDGPATAGAGGHHTLVAAVSALGAARQHNTTSPGDRPPSRVPLVLVLDGEVGGLIETRRLAELCRLGAVGIHVLWLERRPSHTPLGCSATVTTVRKGMATVVSVPGAEPKQVRWESLPDDRLERLAHHLAPRRDGDRAGTGAGLPAAVSLAALAIPAAIEGTLAASIGLGPDGPVTIDLRRDGPHVLVAGTTGAGKSELLRTLVAGLAMAHSPRRLNFVIVDFKGGTGIGPLAELPHVAGMITDLDVGEAQRLRLGLEAEVERRLRILAGAGLENLAALEVRDPAAAPPAIVLVIDEFAALARQAPAVLDGLIDLAQRGRSLGIHLVLATQRPRGVISEAIRANTNLRLVARMANEEESIDVLDDPAAAHLATGTPGRVLMRIGAAAPTPVQVAFTGTTVGRRPPVTVLPLTLDGPPSLSAAGPTTSPGAETEADAVVRSTLIAAGAGHAERLWLQPLPHKLSDPHRELGGRDDPGPVQGWPLALADLPRRRRRAVWSVNPGGAVLVVLGGGGSGRTSTLRALACTAASDGAAVVGIDGAGGHLAALDASVLRRPSQVGAFNAHTETDLGLGAMVAVRDVERLTRLIWWLEQGNPTPRLLLIDGWEGVWDRAEQAGGSGWLARLVEVIRTARSRRLTVAISANRPGALPPEVRAARTSLLALPGAEAEVDLGLSRPPPTDAPPGRGRLVTVAAHLLGGEADPNEGPMVQVRWVAPDRLRGDQSGNDPRHGAAGGAPLVSPLPPKLRLPSPGRPGTGWDSAPVDTDRSPGSARLGTIQGVMLGIDLERDHPVAAPAHGPFWVLGRARSGRSTVLTALAAGMPHASGMPGATGGSKVLIGHAHPNDPSALWNMVLAFPPDSSTPDPCDQAVSLVAVDDAHRLNDDGWATLARWLETLHSQGSKPLVALAADPVSLDRWNPVVTSLLGHGHGLILAPGPDEDGRLLGGELPRARPFTMPAGRGYLISRGSQPRPVQVAWPRA</sequence>
<dbReference type="STRING" id="1229780.BN381_160020"/>
<evidence type="ECO:0000259" key="8">
    <source>
        <dbReference type="PROSITE" id="PS50901"/>
    </source>
</evidence>
<keyword evidence="6" id="KW-0812">Transmembrane</keyword>
<evidence type="ECO:0000256" key="1">
    <source>
        <dbReference type="ARBA" id="ARBA00022553"/>
    </source>
</evidence>
<dbReference type="InterPro" id="IPR000253">
    <property type="entry name" value="FHA_dom"/>
</dbReference>
<feature type="transmembrane region" description="Helical" evidence="6">
    <location>
        <begin position="231"/>
        <end position="252"/>
    </location>
</feature>
<accession>R4YXS6</accession>
<dbReference type="InterPro" id="IPR027417">
    <property type="entry name" value="P-loop_NTPase"/>
</dbReference>
<dbReference type="EMBL" id="CANL01000008">
    <property type="protein sequence ID" value="CCM63055.1"/>
    <property type="molecule type" value="Genomic_DNA"/>
</dbReference>
<dbReference type="PROSITE" id="PS50006">
    <property type="entry name" value="FHA_DOMAIN"/>
    <property type="match status" value="1"/>
</dbReference>
<dbReference type="PANTHER" id="PTHR22683:SF1">
    <property type="entry name" value="TYPE VII SECRETION SYSTEM PROTEIN ESSC"/>
    <property type="match status" value="1"/>
</dbReference>
<proteinExistence type="predicted"/>
<dbReference type="Gene3D" id="3.40.50.300">
    <property type="entry name" value="P-loop containing nucleotide triphosphate hydrolases"/>
    <property type="match status" value="3"/>
</dbReference>
<organism evidence="9 10">
    <name type="scientific">Candidatus Neomicrothrix parvicella RN1</name>
    <dbReference type="NCBI Taxonomy" id="1229780"/>
    <lineage>
        <taxon>Bacteria</taxon>
        <taxon>Bacillati</taxon>
        <taxon>Actinomycetota</taxon>
        <taxon>Acidimicrobiia</taxon>
        <taxon>Acidimicrobiales</taxon>
        <taxon>Microthrixaceae</taxon>
        <taxon>Candidatus Neomicrothrix</taxon>
    </lineage>
</organism>
<name>R4YXS6_9ACTN</name>
<dbReference type="InterPro" id="IPR050206">
    <property type="entry name" value="FtsK/SpoIIIE/SftA"/>
</dbReference>
<dbReference type="GO" id="GO:0005524">
    <property type="term" value="F:ATP binding"/>
    <property type="evidence" value="ECO:0007669"/>
    <property type="project" value="UniProtKB-UniRule"/>
</dbReference>
<dbReference type="RefSeq" id="WP_012225111.1">
    <property type="nucleotide sequence ID" value="NZ_HG422565.1"/>
</dbReference>
<feature type="domain" description="FHA" evidence="7">
    <location>
        <begin position="115"/>
        <end position="163"/>
    </location>
</feature>
<keyword evidence="6" id="KW-0472">Membrane</keyword>
<keyword evidence="1" id="KW-0597">Phosphoprotein</keyword>
<feature type="transmembrane region" description="Helical" evidence="6">
    <location>
        <begin position="258"/>
        <end position="276"/>
    </location>
</feature>
<comment type="caution">
    <text evidence="9">The sequence shown here is derived from an EMBL/GenBank/DDBJ whole genome shotgun (WGS) entry which is preliminary data.</text>
</comment>
<feature type="region of interest" description="Disordered" evidence="5">
    <location>
        <begin position="192"/>
        <end position="216"/>
    </location>
</feature>
<evidence type="ECO:0000256" key="2">
    <source>
        <dbReference type="ARBA" id="ARBA00022741"/>
    </source>
</evidence>
<feature type="compositionally biased region" description="Pro residues" evidence="5">
    <location>
        <begin position="204"/>
        <end position="215"/>
    </location>
</feature>
<dbReference type="GO" id="GO:0003677">
    <property type="term" value="F:DNA binding"/>
    <property type="evidence" value="ECO:0007669"/>
    <property type="project" value="InterPro"/>
</dbReference>
<evidence type="ECO:0000313" key="10">
    <source>
        <dbReference type="Proteomes" id="UP000018291"/>
    </source>
</evidence>
<feature type="domain" description="FtsK" evidence="8">
    <location>
        <begin position="625"/>
        <end position="813"/>
    </location>
</feature>
<dbReference type="InterPro" id="IPR008984">
    <property type="entry name" value="SMAD_FHA_dom_sf"/>
</dbReference>
<dbReference type="SUPFAM" id="SSF52540">
    <property type="entry name" value="P-loop containing nucleoside triphosphate hydrolases"/>
    <property type="match status" value="2"/>
</dbReference>
<evidence type="ECO:0000256" key="4">
    <source>
        <dbReference type="PROSITE-ProRule" id="PRU00289"/>
    </source>
</evidence>
<keyword evidence="2 4" id="KW-0547">Nucleotide-binding</keyword>
<dbReference type="HOGENOM" id="CLU_003134_6_0_11"/>
<dbReference type="PROSITE" id="PS50901">
    <property type="entry name" value="FTSK"/>
    <property type="match status" value="1"/>
</dbReference>
<dbReference type="CDD" id="cd01127">
    <property type="entry name" value="TrwB_TraG_TraD_VirD4"/>
    <property type="match status" value="1"/>
</dbReference>
<dbReference type="Gene3D" id="2.60.200.20">
    <property type="match status" value="1"/>
</dbReference>
<protein>
    <submittedName>
        <fullName evidence="9">Uncharacterized protein</fullName>
    </submittedName>
</protein>
<dbReference type="PANTHER" id="PTHR22683">
    <property type="entry name" value="SPORULATION PROTEIN RELATED"/>
    <property type="match status" value="1"/>
</dbReference>
<feature type="region of interest" description="Disordered" evidence="5">
    <location>
        <begin position="865"/>
        <end position="885"/>
    </location>
</feature>
<dbReference type="Pfam" id="PF00498">
    <property type="entry name" value="FHA"/>
    <property type="match status" value="1"/>
</dbReference>
<evidence type="ECO:0000313" key="9">
    <source>
        <dbReference type="EMBL" id="CCM63055.1"/>
    </source>
</evidence>
<keyword evidence="3 4" id="KW-0067">ATP-binding</keyword>
<evidence type="ECO:0000259" key="7">
    <source>
        <dbReference type="PROSITE" id="PS50006"/>
    </source>
</evidence>
<keyword evidence="6" id="KW-1133">Transmembrane helix</keyword>
<dbReference type="Proteomes" id="UP000018291">
    <property type="component" value="Unassembled WGS sequence"/>
</dbReference>
<dbReference type="InterPro" id="IPR002543">
    <property type="entry name" value="FtsK_dom"/>
</dbReference>
<dbReference type="eggNOG" id="COG1674">
    <property type="taxonomic scope" value="Bacteria"/>
</dbReference>
<dbReference type="SUPFAM" id="SSF49879">
    <property type="entry name" value="SMAD/FHA domain"/>
    <property type="match status" value="1"/>
</dbReference>
<dbReference type="CDD" id="cd00060">
    <property type="entry name" value="FHA"/>
    <property type="match status" value="1"/>
</dbReference>
<dbReference type="SMART" id="SM00382">
    <property type="entry name" value="AAA"/>
    <property type="match status" value="2"/>
</dbReference>